<dbReference type="Proteomes" id="UP001595526">
    <property type="component" value="Unassembled WGS sequence"/>
</dbReference>
<comment type="caution">
    <text evidence="2">The sequence shown here is derived from an EMBL/GenBank/DDBJ whole genome shotgun (WGS) entry which is preliminary data.</text>
</comment>
<evidence type="ECO:0008006" key="4">
    <source>
        <dbReference type="Google" id="ProtNLM"/>
    </source>
</evidence>
<dbReference type="RefSeq" id="WP_379026049.1">
    <property type="nucleotide sequence ID" value="NZ_JBHRTA010000061.1"/>
</dbReference>
<sequence length="364" mass="40472">MAGMKAVVCLVLSVLLGTAVCAQESSNPNWIRPDHRSSDPVWGAKNGIVFSLWPYGVENSGNRYGGGPRGLIRVGYESGGEVHMINFLAIEPVVDGKMEFSEISPSVVDGVWGKLLWAGDTPTPGPYHPSAKTRGTISRIGEGAGAAEELAVFVFMERFANGAAPYLRLSIRSDRPEELCVQVFHHDQSALMDRCAITATMGNYPRLRRLHLKNGVIRSEQLYAGFDGIDFIEKESFPGSEMLEDKAGNRWVFATGNEPIAQLLAWPEDSLAKTKLNWKYRTPFKLTQYWKKEKGDVDPSLVVRVNGRARYWSGGSRDTSHYMPIPGGPSFENFELREKYVAGQKFYYGLTKRTPEEIIKADSL</sequence>
<keyword evidence="1" id="KW-0732">Signal</keyword>
<evidence type="ECO:0000256" key="1">
    <source>
        <dbReference type="SAM" id="SignalP"/>
    </source>
</evidence>
<keyword evidence="3" id="KW-1185">Reference proteome</keyword>
<protein>
    <recommendedName>
        <fullName evidence="4">Methane oxygenase PmoA</fullName>
    </recommendedName>
</protein>
<gene>
    <name evidence="2" type="ORF">ACFOET_20130</name>
</gene>
<name>A0ABV7JPC6_9SPHI</name>
<evidence type="ECO:0000313" key="2">
    <source>
        <dbReference type="EMBL" id="MFC3199939.1"/>
    </source>
</evidence>
<feature type="signal peptide" evidence="1">
    <location>
        <begin position="1"/>
        <end position="22"/>
    </location>
</feature>
<dbReference type="EMBL" id="JBHRTA010000061">
    <property type="protein sequence ID" value="MFC3199939.1"/>
    <property type="molecule type" value="Genomic_DNA"/>
</dbReference>
<reference evidence="3" key="1">
    <citation type="journal article" date="2019" name="Int. J. Syst. Evol. Microbiol.">
        <title>The Global Catalogue of Microorganisms (GCM) 10K type strain sequencing project: providing services to taxonomists for standard genome sequencing and annotation.</title>
        <authorList>
            <consortium name="The Broad Institute Genomics Platform"/>
            <consortium name="The Broad Institute Genome Sequencing Center for Infectious Disease"/>
            <person name="Wu L."/>
            <person name="Ma J."/>
        </authorList>
    </citation>
    <scope>NUCLEOTIDE SEQUENCE [LARGE SCALE GENOMIC DNA]</scope>
    <source>
        <strain evidence="3">KCTC 52416</strain>
    </source>
</reference>
<proteinExistence type="predicted"/>
<evidence type="ECO:0000313" key="3">
    <source>
        <dbReference type="Proteomes" id="UP001595526"/>
    </source>
</evidence>
<organism evidence="2 3">
    <name type="scientific">Parapedobacter deserti</name>
    <dbReference type="NCBI Taxonomy" id="1912957"/>
    <lineage>
        <taxon>Bacteria</taxon>
        <taxon>Pseudomonadati</taxon>
        <taxon>Bacteroidota</taxon>
        <taxon>Sphingobacteriia</taxon>
        <taxon>Sphingobacteriales</taxon>
        <taxon>Sphingobacteriaceae</taxon>
        <taxon>Parapedobacter</taxon>
    </lineage>
</organism>
<feature type="chain" id="PRO_5046870436" description="Methane oxygenase PmoA" evidence="1">
    <location>
        <begin position="23"/>
        <end position="364"/>
    </location>
</feature>
<accession>A0ABV7JPC6</accession>